<feature type="compositionally biased region" description="Polar residues" evidence="6">
    <location>
        <begin position="918"/>
        <end position="937"/>
    </location>
</feature>
<feature type="domain" description="Xylanolytic transcriptional activator regulatory" evidence="7">
    <location>
        <begin position="177"/>
        <end position="257"/>
    </location>
</feature>
<dbReference type="STRING" id="763665.A0A2G5BBG8"/>
<keyword evidence="2" id="KW-0479">Metal-binding</keyword>
<keyword evidence="3" id="KW-0805">Transcription regulation</keyword>
<dbReference type="PANTHER" id="PTHR47338:SF5">
    <property type="entry name" value="ZN(II)2CYS6 TRANSCRIPTION FACTOR (EUROFUNG)"/>
    <property type="match status" value="1"/>
</dbReference>
<sequence length="937" mass="101022">MRELRGKIRAIISSVWAGTECGRSAGMAGITIAEDEDENAASVIKSPVAAGVGMAGMASGITQMALVSPSGDQSLDAHLLSLFFEYVHYQLPIFQHNEFYNAYSSGRVPSLLVSAMCAAASAFLNQIESERRKIYDTYSQKVREQFHDACFEPSLEVVQTALIMTLCEYRHGSLHRAWVYLSMGFRLAIAMGYHHHDVKLRAGSMQSNVEIVHREACRRAFWGAFLLDRYTAIGGGKALGINDNDISVLLPLHDKDWQNHGTAPPLSTLEFFKPFGGAQPQSACSSSAESADVFTKAADAVASAPQTSVVWQATERANSSVSGRSDSTGDSDFDSNSSSPLTGVSADNRNDTPGLSGAWNRRASDLSALGHFIKLMTVVGQVAQHINTKSTSSNVSSGAQLRGNSSKNYTALDKALQRWKEKLPPSLLYSEAKAVALGPEPSVFIACMHAIYHGAVIMLNRENMELLRGQPGKLDVSTIQAMRSLEQCRISAMEIVEISRHLCSLPSAMTNALLPWALFQAGTLLIHFMISGSTSQAKEEARLAILSLDRALRDELSRYWNVSSKYHMVLSNMVKAWERTCQVTPSQTPRQLSGAYNAGAPLQQPHQQSASLHRQAQTGSAFENTIADSYQALGTQSQLPMQMQMHMQSPPHMSALQQPQRVDTQQGQSDGKFSTLMKPYGGPGTTTNRDVNGQVDAISFRGPGFQTSSAQLPNMQNSTGSVGSMAGNQAIIPNFMFNADTAQDSFNILQNFLSQLSQEQARQFSEGMQGYAIHGSQGNSDAQTGLAAVSGSGLDGRPLLSQPSSQQIQQSVMLPNAALRHIQSVAAFDFAGQGDQPPGSRHDSQPISSNEDLFTAPGGPVFSSAADASTLKFGRTDSERMRGLELDPMLFNSMTPLLQELQLFNGSSLNAAPISGGSHASSNTPGAINKTNTRSSN</sequence>
<gene>
    <name evidence="8" type="ORF">COEREDRAFT_92644</name>
</gene>
<feature type="compositionally biased region" description="Polar residues" evidence="6">
    <location>
        <begin position="314"/>
        <end position="353"/>
    </location>
</feature>
<dbReference type="InterPro" id="IPR007219">
    <property type="entry name" value="XnlR_reg_dom"/>
</dbReference>
<dbReference type="GO" id="GO:0000981">
    <property type="term" value="F:DNA-binding transcription factor activity, RNA polymerase II-specific"/>
    <property type="evidence" value="ECO:0007669"/>
    <property type="project" value="InterPro"/>
</dbReference>
<evidence type="ECO:0000259" key="7">
    <source>
        <dbReference type="SMART" id="SM00906"/>
    </source>
</evidence>
<dbReference type="CDD" id="cd12148">
    <property type="entry name" value="fungal_TF_MHR"/>
    <property type="match status" value="1"/>
</dbReference>
<dbReference type="GO" id="GO:0005634">
    <property type="term" value="C:nucleus"/>
    <property type="evidence" value="ECO:0007669"/>
    <property type="project" value="UniProtKB-SubCell"/>
</dbReference>
<accession>A0A2G5BBG8</accession>
<dbReference type="Proteomes" id="UP000242474">
    <property type="component" value="Unassembled WGS sequence"/>
</dbReference>
<dbReference type="Pfam" id="PF04082">
    <property type="entry name" value="Fungal_trans"/>
    <property type="match status" value="1"/>
</dbReference>
<dbReference type="GO" id="GO:0006351">
    <property type="term" value="P:DNA-templated transcription"/>
    <property type="evidence" value="ECO:0007669"/>
    <property type="project" value="InterPro"/>
</dbReference>
<comment type="subcellular location">
    <subcellularLocation>
        <location evidence="1">Nucleus</location>
    </subcellularLocation>
</comment>
<feature type="region of interest" description="Disordered" evidence="6">
    <location>
        <begin position="915"/>
        <end position="937"/>
    </location>
</feature>
<feature type="region of interest" description="Disordered" evidence="6">
    <location>
        <begin position="831"/>
        <end position="860"/>
    </location>
</feature>
<protein>
    <recommendedName>
        <fullName evidence="7">Xylanolytic transcriptional activator regulatory domain-containing protein</fullName>
    </recommendedName>
</protein>
<dbReference type="GO" id="GO:0008270">
    <property type="term" value="F:zinc ion binding"/>
    <property type="evidence" value="ECO:0007669"/>
    <property type="project" value="InterPro"/>
</dbReference>
<organism evidence="8 9">
    <name type="scientific">Coemansia reversa (strain ATCC 12441 / NRRL 1564)</name>
    <dbReference type="NCBI Taxonomy" id="763665"/>
    <lineage>
        <taxon>Eukaryota</taxon>
        <taxon>Fungi</taxon>
        <taxon>Fungi incertae sedis</taxon>
        <taxon>Zoopagomycota</taxon>
        <taxon>Kickxellomycotina</taxon>
        <taxon>Kickxellomycetes</taxon>
        <taxon>Kickxellales</taxon>
        <taxon>Kickxellaceae</taxon>
        <taxon>Coemansia</taxon>
    </lineage>
</organism>
<dbReference type="PANTHER" id="PTHR47338">
    <property type="entry name" value="ZN(II)2CYS6 TRANSCRIPTION FACTOR (EUROFUNG)-RELATED"/>
    <property type="match status" value="1"/>
</dbReference>
<evidence type="ECO:0000256" key="5">
    <source>
        <dbReference type="ARBA" id="ARBA00023242"/>
    </source>
</evidence>
<dbReference type="OrthoDB" id="2123952at2759"/>
<evidence type="ECO:0000256" key="2">
    <source>
        <dbReference type="ARBA" id="ARBA00022723"/>
    </source>
</evidence>
<evidence type="ECO:0000256" key="4">
    <source>
        <dbReference type="ARBA" id="ARBA00023163"/>
    </source>
</evidence>
<feature type="region of interest" description="Disordered" evidence="6">
    <location>
        <begin position="314"/>
        <end position="356"/>
    </location>
</feature>
<keyword evidence="5" id="KW-0539">Nucleus</keyword>
<evidence type="ECO:0000256" key="1">
    <source>
        <dbReference type="ARBA" id="ARBA00004123"/>
    </source>
</evidence>
<keyword evidence="4" id="KW-0804">Transcription</keyword>
<name>A0A2G5BBG8_COERN</name>
<dbReference type="SMART" id="SM00906">
    <property type="entry name" value="Fungal_trans"/>
    <property type="match status" value="1"/>
</dbReference>
<evidence type="ECO:0000256" key="6">
    <source>
        <dbReference type="SAM" id="MobiDB-lite"/>
    </source>
</evidence>
<evidence type="ECO:0000313" key="9">
    <source>
        <dbReference type="Proteomes" id="UP000242474"/>
    </source>
</evidence>
<reference evidence="8 9" key="1">
    <citation type="journal article" date="2015" name="Genome Biol. Evol.">
        <title>Phylogenomic analyses indicate that early fungi evolved digesting cell walls of algal ancestors of land plants.</title>
        <authorList>
            <person name="Chang Y."/>
            <person name="Wang S."/>
            <person name="Sekimoto S."/>
            <person name="Aerts A.L."/>
            <person name="Choi C."/>
            <person name="Clum A."/>
            <person name="LaButti K.M."/>
            <person name="Lindquist E.A."/>
            <person name="Yee Ngan C."/>
            <person name="Ohm R.A."/>
            <person name="Salamov A.A."/>
            <person name="Grigoriev I.V."/>
            <person name="Spatafora J.W."/>
            <person name="Berbee M.L."/>
        </authorList>
    </citation>
    <scope>NUCLEOTIDE SEQUENCE [LARGE SCALE GENOMIC DNA]</scope>
    <source>
        <strain evidence="8 9">NRRL 1564</strain>
    </source>
</reference>
<dbReference type="GO" id="GO:0003677">
    <property type="term" value="F:DNA binding"/>
    <property type="evidence" value="ECO:0007669"/>
    <property type="project" value="InterPro"/>
</dbReference>
<keyword evidence="9" id="KW-1185">Reference proteome</keyword>
<evidence type="ECO:0000256" key="3">
    <source>
        <dbReference type="ARBA" id="ARBA00023015"/>
    </source>
</evidence>
<dbReference type="AlphaFoldDB" id="A0A2G5BBG8"/>
<dbReference type="InterPro" id="IPR050815">
    <property type="entry name" value="TF_fung"/>
</dbReference>
<dbReference type="EMBL" id="KZ303500">
    <property type="protein sequence ID" value="PIA16364.1"/>
    <property type="molecule type" value="Genomic_DNA"/>
</dbReference>
<evidence type="ECO:0000313" key="8">
    <source>
        <dbReference type="EMBL" id="PIA16364.1"/>
    </source>
</evidence>
<proteinExistence type="predicted"/>